<dbReference type="InterPro" id="IPR010982">
    <property type="entry name" value="Lambda_DNA-bd_dom_sf"/>
</dbReference>
<proteinExistence type="predicted"/>
<reference evidence="1 2" key="1">
    <citation type="submission" date="2023-01" db="EMBL/GenBank/DDBJ databases">
        <title>Novel species of the genus Asticcacaulis isolated from rivers.</title>
        <authorList>
            <person name="Lu H."/>
        </authorList>
    </citation>
    <scope>NUCLEOTIDE SEQUENCE [LARGE SCALE GENOMIC DNA]</scope>
    <source>
        <strain evidence="1 2">DXS10W</strain>
    </source>
</reference>
<dbReference type="Proteomes" id="UP001216595">
    <property type="component" value="Unassembled WGS sequence"/>
</dbReference>
<name>A0ABT5IDU8_9CAUL</name>
<evidence type="ECO:0000313" key="1">
    <source>
        <dbReference type="EMBL" id="MDC7694372.1"/>
    </source>
</evidence>
<sequence>MPILSSSHILSLIEETFSIAWIGFPFDGGDWTGSHSLDYFIGFDAASGPLRPRFFDAVHPDDRADLHFDLHLLTKRTVPPPRTVRLLIAGRSERHVQIEFRRVPGPSFETLNLLLLKDVSQEVHNIQRLTQYDRRLEQAMRTWQIKGLWWADKTYRLVDYVGRDELVFDRDLLGMNYLELVPREERAPLLQEFMTIAHAEAPFSLPVRIVGADGLTRTYQIRGAPYIEEGRFVGWSGYVSAAPLTVMAQSAGRTKSRFIARLSAGLLRAGCAALGWSYGELASRAQLSTSTVNRILTTSGPLTDAFRLSSLVAILEAMESAGVTYATDAQGRLTLSVSCVNEP</sequence>
<dbReference type="Gene3D" id="3.30.450.20">
    <property type="entry name" value="PAS domain"/>
    <property type="match status" value="1"/>
</dbReference>
<dbReference type="Gene3D" id="1.10.260.40">
    <property type="entry name" value="lambda repressor-like DNA-binding domains"/>
    <property type="match status" value="1"/>
</dbReference>
<dbReference type="InterPro" id="IPR000014">
    <property type="entry name" value="PAS"/>
</dbReference>
<gene>
    <name evidence="1" type="ORF">PQU94_08765</name>
</gene>
<dbReference type="InterPro" id="IPR035965">
    <property type="entry name" value="PAS-like_dom_sf"/>
</dbReference>
<keyword evidence="2" id="KW-1185">Reference proteome</keyword>
<dbReference type="SUPFAM" id="SSF55785">
    <property type="entry name" value="PYP-like sensor domain (PAS domain)"/>
    <property type="match status" value="1"/>
</dbReference>
<dbReference type="CDD" id="cd00130">
    <property type="entry name" value="PAS"/>
    <property type="match status" value="1"/>
</dbReference>
<accession>A0ABT5IDU8</accession>
<comment type="caution">
    <text evidence="1">The sequence shown here is derived from an EMBL/GenBank/DDBJ whole genome shotgun (WGS) entry which is preliminary data.</text>
</comment>
<protein>
    <recommendedName>
        <fullName evidence="3">PAS fold-3 domain-containing protein</fullName>
    </recommendedName>
</protein>
<dbReference type="RefSeq" id="WP_272741083.1">
    <property type="nucleotide sequence ID" value="NZ_JAQQKW010000004.1"/>
</dbReference>
<dbReference type="EMBL" id="JAQQKW010000004">
    <property type="protein sequence ID" value="MDC7694372.1"/>
    <property type="molecule type" value="Genomic_DNA"/>
</dbReference>
<evidence type="ECO:0000313" key="2">
    <source>
        <dbReference type="Proteomes" id="UP001216595"/>
    </source>
</evidence>
<organism evidence="1 2">
    <name type="scientific">Asticcacaulis currens</name>
    <dbReference type="NCBI Taxonomy" id="2984210"/>
    <lineage>
        <taxon>Bacteria</taxon>
        <taxon>Pseudomonadati</taxon>
        <taxon>Pseudomonadota</taxon>
        <taxon>Alphaproteobacteria</taxon>
        <taxon>Caulobacterales</taxon>
        <taxon>Caulobacteraceae</taxon>
        <taxon>Asticcacaulis</taxon>
    </lineage>
</organism>
<evidence type="ECO:0008006" key="3">
    <source>
        <dbReference type="Google" id="ProtNLM"/>
    </source>
</evidence>